<comment type="caution">
    <text evidence="1">The sequence shown here is derived from an EMBL/GenBank/DDBJ whole genome shotgun (WGS) entry which is preliminary data.</text>
</comment>
<evidence type="ECO:0000313" key="2">
    <source>
        <dbReference type="Proteomes" id="UP000574717"/>
    </source>
</evidence>
<dbReference type="AlphaFoldDB" id="A0A6V8NKF5"/>
<gene>
    <name evidence="1" type="ORF">HKBW3S03_02209</name>
</gene>
<protein>
    <submittedName>
        <fullName evidence="1">Uncharacterized protein</fullName>
    </submittedName>
</protein>
<sequence>LRDFWVTTLNSEVLGNITKEIAPGKNRTILPRVAAAA</sequence>
<dbReference type="Proteomes" id="UP000574717">
    <property type="component" value="Unassembled WGS sequence"/>
</dbReference>
<name>A0A6V8NKF5_9ACTN</name>
<organism evidence="1 2">
    <name type="scientific">Candidatus Hakubella thermalkaliphila</name>
    <dbReference type="NCBI Taxonomy" id="2754717"/>
    <lineage>
        <taxon>Bacteria</taxon>
        <taxon>Bacillati</taxon>
        <taxon>Actinomycetota</taxon>
        <taxon>Actinomycetota incertae sedis</taxon>
        <taxon>Candidatus Hakubellales</taxon>
        <taxon>Candidatus Hakubellaceae</taxon>
        <taxon>Candidatus Hakubella</taxon>
    </lineage>
</organism>
<reference evidence="1 2" key="1">
    <citation type="journal article" date="2020" name="Front. Microbiol.">
        <title>Single-cell genomics of novel Actinobacteria with the Wood-Ljungdahl pathway discovered in a serpentinizing system.</title>
        <authorList>
            <person name="Merino N."/>
            <person name="Kawai M."/>
            <person name="Boyd E.S."/>
            <person name="Colman D.R."/>
            <person name="McGlynn S.E."/>
            <person name="Nealson K.H."/>
            <person name="Kurokawa K."/>
            <person name="Hongoh Y."/>
        </authorList>
    </citation>
    <scope>NUCLEOTIDE SEQUENCE [LARGE SCALE GENOMIC DNA]</scope>
    <source>
        <strain evidence="1 2">S03</strain>
    </source>
</reference>
<feature type="non-terminal residue" evidence="1">
    <location>
        <position position="1"/>
    </location>
</feature>
<dbReference type="EMBL" id="BLRU01000625">
    <property type="protein sequence ID" value="GFP20705.1"/>
    <property type="molecule type" value="Genomic_DNA"/>
</dbReference>
<evidence type="ECO:0000313" key="1">
    <source>
        <dbReference type="EMBL" id="GFP20705.1"/>
    </source>
</evidence>
<proteinExistence type="predicted"/>
<accession>A0A6V8NKF5</accession>